<keyword evidence="2" id="KW-1185">Reference proteome</keyword>
<evidence type="ECO:0000313" key="1">
    <source>
        <dbReference type="EMBL" id="SMD27266.1"/>
    </source>
</evidence>
<dbReference type="OrthoDB" id="3696168at2"/>
<dbReference type="Proteomes" id="UP000192674">
    <property type="component" value="Unassembled WGS sequence"/>
</dbReference>
<organism evidence="1 2">
    <name type="scientific">Kibdelosporangium aridum</name>
    <dbReference type="NCBI Taxonomy" id="2030"/>
    <lineage>
        <taxon>Bacteria</taxon>
        <taxon>Bacillati</taxon>
        <taxon>Actinomycetota</taxon>
        <taxon>Actinomycetes</taxon>
        <taxon>Pseudonocardiales</taxon>
        <taxon>Pseudonocardiaceae</taxon>
        <taxon>Kibdelosporangium</taxon>
    </lineage>
</organism>
<evidence type="ECO:0000313" key="2">
    <source>
        <dbReference type="Proteomes" id="UP000192674"/>
    </source>
</evidence>
<dbReference type="RefSeq" id="WP_084434831.1">
    <property type="nucleotide sequence ID" value="NZ_FWXV01000022.1"/>
</dbReference>
<accession>A0A1W2G058</accession>
<protein>
    <submittedName>
        <fullName evidence="1">Uncharacterized protein</fullName>
    </submittedName>
</protein>
<sequence>MGTRRQRSARRLATLLSAAAGTWVMVRYDRTARGYRVVWTGGPTNQAMHALAERHAASIPELDLGELDWDRG</sequence>
<name>A0A1W2G058_KIBAR</name>
<dbReference type="AlphaFoldDB" id="A0A1W2G058"/>
<dbReference type="EMBL" id="FWXV01000022">
    <property type="protein sequence ID" value="SMD27266.1"/>
    <property type="molecule type" value="Genomic_DNA"/>
</dbReference>
<gene>
    <name evidence="1" type="ORF">SAMN05661093_10869</name>
</gene>
<proteinExistence type="predicted"/>
<reference evidence="1 2" key="1">
    <citation type="submission" date="2017-04" db="EMBL/GenBank/DDBJ databases">
        <authorList>
            <person name="Afonso C.L."/>
            <person name="Miller P.J."/>
            <person name="Scott M.A."/>
            <person name="Spackman E."/>
            <person name="Goraichik I."/>
            <person name="Dimitrov K.M."/>
            <person name="Suarez D.L."/>
            <person name="Swayne D.E."/>
        </authorList>
    </citation>
    <scope>NUCLEOTIDE SEQUENCE [LARGE SCALE GENOMIC DNA]</scope>
    <source>
        <strain evidence="1 2">DSM 43828</strain>
    </source>
</reference>